<dbReference type="Pfam" id="PF04539">
    <property type="entry name" value="Sigma70_r3"/>
    <property type="match status" value="1"/>
</dbReference>
<accession>A0A2C9DYZ8</accession>
<dbReference type="NCBIfam" id="NF004566">
    <property type="entry name" value="PRK05901.2-4"/>
    <property type="match status" value="1"/>
</dbReference>
<name>A0A2C9DYZ8_UREP2</name>
<dbReference type="InterPro" id="IPR007627">
    <property type="entry name" value="RNA_pol_sigma70_r2"/>
</dbReference>
<dbReference type="GO" id="GO:0005737">
    <property type="term" value="C:cytoplasm"/>
    <property type="evidence" value="ECO:0007669"/>
    <property type="project" value="UniProtKB-SubCell"/>
</dbReference>
<keyword evidence="3 6" id="KW-0731">Sigma factor</keyword>
<feature type="short sequence motif" description="Interaction with polymerase core subunit RpoC" evidence="6">
    <location>
        <begin position="221"/>
        <end position="224"/>
    </location>
</feature>
<dbReference type="Gene3D" id="1.10.601.10">
    <property type="entry name" value="RNA Polymerase Primary Sigma Factor"/>
    <property type="match status" value="1"/>
</dbReference>
<dbReference type="InterPro" id="IPR014284">
    <property type="entry name" value="RNA_pol_sigma-70_dom"/>
</dbReference>
<comment type="subunit">
    <text evidence="6">Interacts transiently with the RNA polymerase catalytic core.</text>
</comment>
<sequence length="448" mass="51387">MSTKQNEPLFVNLEDLKQKVKLSFTEEFSFSYALSELEAGIFESRNLKGADAGDPEEILLNVVLDVSKKKRSRNEIKFNKLQNYFIHMNLREEHFSEIIDVLEAIGIRVPDYDLVMQSKSKTNTKKKDEYGIDDTLEISTSKIGFSSTTTEKVDDGIKAYLGVLGESKMLRSDEETEYAKMVISDDPSLVKIGKNQLYTSNMRLVTSIAKKYLNRGLDLEDLIQEGSSGLLKAIDKFDHEKGHKFSTYATWWIRQSITRAIADQARQIRIPVHMVETINKLTKAERNLIQELGRDPTAEEIAQAMNKVSQAKNQKEQLITAQKVVEIKKLNVDPVSLDKQIGHDEESQFSDFISDDEIISPEKYTEKKALNDQINEMFEKVLNDNEQRVIKMRYGLLPFERPYTLEEVGEYLGVTRERARQIESKAIRKLKHPSKTAKLRSFIGESEN</sequence>
<dbReference type="Pfam" id="PF04542">
    <property type="entry name" value="Sigma70_r2"/>
    <property type="match status" value="1"/>
</dbReference>
<organism evidence="8 9">
    <name type="scientific">Ureaplasma parvum serovar 3 (strain ATCC 27815 / 27 / NCTC 11736)</name>
    <dbReference type="NCBI Taxonomy" id="505682"/>
    <lineage>
        <taxon>Bacteria</taxon>
        <taxon>Bacillati</taxon>
        <taxon>Mycoplasmatota</taxon>
        <taxon>Mycoplasmoidales</taxon>
        <taxon>Mycoplasmoidaceae</taxon>
        <taxon>Ureaplasma</taxon>
    </lineage>
</organism>
<dbReference type="NCBIfam" id="TIGR02393">
    <property type="entry name" value="RpoD_Cterm"/>
    <property type="match status" value="1"/>
</dbReference>
<dbReference type="SUPFAM" id="SSF88659">
    <property type="entry name" value="Sigma3 and sigma4 domains of RNA polymerase sigma factors"/>
    <property type="match status" value="2"/>
</dbReference>
<comment type="subcellular location">
    <subcellularLocation>
        <location evidence="6">Cytoplasm</location>
    </subcellularLocation>
</comment>
<dbReference type="InterPro" id="IPR050239">
    <property type="entry name" value="Sigma-70_RNA_pol_init_factors"/>
</dbReference>
<dbReference type="GeneID" id="29672383"/>
<dbReference type="InterPro" id="IPR012760">
    <property type="entry name" value="RNA_pol_sigma_RpoD_C"/>
</dbReference>
<feature type="DNA-binding region" description="H-T-H motif" evidence="6">
    <location>
        <begin position="405"/>
        <end position="424"/>
    </location>
</feature>
<dbReference type="PRINTS" id="PR00046">
    <property type="entry name" value="SIGMA70FCT"/>
</dbReference>
<dbReference type="SUPFAM" id="SSF88946">
    <property type="entry name" value="Sigma2 domain of RNA polymerase sigma factors"/>
    <property type="match status" value="1"/>
</dbReference>
<keyword evidence="2 6" id="KW-0805">Transcription regulation</keyword>
<evidence type="ECO:0000256" key="1">
    <source>
        <dbReference type="ARBA" id="ARBA00022490"/>
    </source>
</evidence>
<dbReference type="GO" id="GO:0003677">
    <property type="term" value="F:DNA binding"/>
    <property type="evidence" value="ECO:0007669"/>
    <property type="project" value="UniProtKB-UniRule"/>
</dbReference>
<feature type="region of interest" description="Sigma-70 factor domain-2" evidence="6">
    <location>
        <begin position="197"/>
        <end position="267"/>
    </location>
</feature>
<reference evidence="8 9" key="1">
    <citation type="submission" date="2008-02" db="EMBL/GenBank/DDBJ databases">
        <title>Genome sequence of Ureaplasma parvum serovar 3.</title>
        <authorList>
            <person name="Methe B.A."/>
            <person name="Glass J."/>
            <person name="Waites K."/>
            <person name="Shrivastava S."/>
        </authorList>
    </citation>
    <scope>NUCLEOTIDE SEQUENCE [LARGE SCALE GENOMIC DNA]</scope>
    <source>
        <strain evidence="9">ATCC 27815 / 27 / NCTC 11736</strain>
    </source>
</reference>
<dbReference type="GO" id="GO:0006352">
    <property type="term" value="P:DNA-templated transcription initiation"/>
    <property type="evidence" value="ECO:0007669"/>
    <property type="project" value="UniProtKB-UniRule"/>
</dbReference>
<proteinExistence type="inferred from homology"/>
<evidence type="ECO:0000256" key="2">
    <source>
        <dbReference type="ARBA" id="ARBA00023015"/>
    </source>
</evidence>
<dbReference type="InterPro" id="IPR028630">
    <property type="entry name" value="Sigma70_RpoD"/>
</dbReference>
<comment type="function">
    <text evidence="6">Sigma factors are initiation factors that promote the attachment of RNA polymerase to specific initiation sites and are then released. This sigma factor is the primary sigma factor during exponential growth.</text>
</comment>
<gene>
    <name evidence="6" type="primary">sigA</name>
    <name evidence="8" type="ordered locus">UPA3_0365</name>
</gene>
<dbReference type="EMBL" id="CP000942">
    <property type="protein sequence ID" value="ACA33169.1"/>
    <property type="molecule type" value="Genomic_DNA"/>
</dbReference>
<evidence type="ECO:0000256" key="4">
    <source>
        <dbReference type="ARBA" id="ARBA00023125"/>
    </source>
</evidence>
<dbReference type="NCBIfam" id="TIGR02937">
    <property type="entry name" value="sigma70-ECF"/>
    <property type="match status" value="1"/>
</dbReference>
<comment type="similarity">
    <text evidence="6">Belongs to the sigma-70 factor family. RpoD/SigA subfamily.</text>
</comment>
<dbReference type="Gene3D" id="1.10.10.10">
    <property type="entry name" value="Winged helix-like DNA-binding domain superfamily/Winged helix DNA-binding domain"/>
    <property type="match status" value="2"/>
</dbReference>
<dbReference type="HAMAP" id="MF_00963">
    <property type="entry name" value="Sigma70_RpoD_SigA"/>
    <property type="match status" value="1"/>
</dbReference>
<feature type="domain" description="RNA polymerase sigma-70" evidence="7">
    <location>
        <begin position="404"/>
        <end position="430"/>
    </location>
</feature>
<dbReference type="Pfam" id="PF04545">
    <property type="entry name" value="Sigma70_r4"/>
    <property type="match status" value="1"/>
</dbReference>
<dbReference type="InterPro" id="IPR013324">
    <property type="entry name" value="RNA_pol_sigma_r3/r4-like"/>
</dbReference>
<protein>
    <recommendedName>
        <fullName evidence="6">RNA polymerase sigma factor SigA</fullName>
    </recommendedName>
</protein>
<dbReference type="InterPro" id="IPR007624">
    <property type="entry name" value="RNA_pol_sigma70_r3"/>
</dbReference>
<evidence type="ECO:0000256" key="6">
    <source>
        <dbReference type="HAMAP-Rule" id="MF_00963"/>
    </source>
</evidence>
<dbReference type="AlphaFoldDB" id="A0A2C9DYZ8"/>
<keyword evidence="5 6" id="KW-0804">Transcription</keyword>
<keyword evidence="4 6" id="KW-0238">DNA-binding</keyword>
<dbReference type="InterPro" id="IPR000943">
    <property type="entry name" value="RNA_pol_sigma70"/>
</dbReference>
<evidence type="ECO:0000256" key="5">
    <source>
        <dbReference type="ARBA" id="ARBA00023163"/>
    </source>
</evidence>
<evidence type="ECO:0000313" key="8">
    <source>
        <dbReference type="EMBL" id="ACA33169.1"/>
    </source>
</evidence>
<dbReference type="RefSeq" id="WP_010891740.1">
    <property type="nucleotide sequence ID" value="NC_010503.1"/>
</dbReference>
<evidence type="ECO:0000259" key="7">
    <source>
        <dbReference type="PROSITE" id="PS00716"/>
    </source>
</evidence>
<dbReference type="InterPro" id="IPR013325">
    <property type="entry name" value="RNA_pol_sigma_r2"/>
</dbReference>
<dbReference type="PANTHER" id="PTHR30603">
    <property type="entry name" value="RNA POLYMERASE SIGMA FACTOR RPO"/>
    <property type="match status" value="1"/>
</dbReference>
<evidence type="ECO:0000313" key="9">
    <source>
        <dbReference type="Proteomes" id="UP000002162"/>
    </source>
</evidence>
<keyword evidence="1 6" id="KW-0963">Cytoplasm</keyword>
<dbReference type="HOGENOM" id="CLU_014793_3_3_14"/>
<dbReference type="Proteomes" id="UP000002162">
    <property type="component" value="Chromosome"/>
</dbReference>
<dbReference type="InterPro" id="IPR007630">
    <property type="entry name" value="RNA_pol_sigma70_r4"/>
</dbReference>
<dbReference type="GO" id="GO:0016987">
    <property type="term" value="F:sigma factor activity"/>
    <property type="evidence" value="ECO:0007669"/>
    <property type="project" value="UniProtKB-UniRule"/>
</dbReference>
<comment type="caution">
    <text evidence="6">Lacks conserved residue(s) required for the propagation of feature annotation.</text>
</comment>
<dbReference type="CDD" id="cd06171">
    <property type="entry name" value="Sigma70_r4"/>
    <property type="match status" value="1"/>
</dbReference>
<dbReference type="PANTHER" id="PTHR30603:SF60">
    <property type="entry name" value="RNA POLYMERASE SIGMA FACTOR RPOD"/>
    <property type="match status" value="1"/>
</dbReference>
<dbReference type="PROSITE" id="PS00716">
    <property type="entry name" value="SIGMA70_2"/>
    <property type="match status" value="1"/>
</dbReference>
<evidence type="ECO:0000256" key="3">
    <source>
        <dbReference type="ARBA" id="ARBA00023082"/>
    </source>
</evidence>
<dbReference type="InterPro" id="IPR036388">
    <property type="entry name" value="WH-like_DNA-bd_sf"/>
</dbReference>
<dbReference type="KEGG" id="upa:UPA3_0365"/>